<dbReference type="SUPFAM" id="SSF56349">
    <property type="entry name" value="DNA breaking-rejoining enzymes"/>
    <property type="match status" value="1"/>
</dbReference>
<dbReference type="Proteomes" id="UP000057609">
    <property type="component" value="Chromosome"/>
</dbReference>
<dbReference type="RefSeq" id="WP_039742810.1">
    <property type="nucleotide sequence ID" value="NZ_CP009788.1"/>
</dbReference>
<feature type="domain" description="Integrase catalytic" evidence="2">
    <location>
        <begin position="172"/>
        <end position="316"/>
    </location>
</feature>
<dbReference type="AlphaFoldDB" id="A0A0B5BAQ1"/>
<sequence>MAKVKVRIRGKDGKVHSAQTVVPPPKPGGPSGKVYRTPQAEFRAEYMSSSKHTMAEGTAKKFHEALDRAGEYMRKYEGLKSFAGNGMKMPHVDRFVDFLQNRYVSEHTGRPLTDKSVKDILGQFRKVLVVVGKEHMLRDYASYGLRVSRKDLERPIAFPEDWKVERAAFQSRMEEKAEWIGAAAELGLAFGLREQERIRSQDVLTKVDGKYFATHKCGPLQPVTVRQLTERYGPTFRDRLELVQDGKEYLIVQGAKGGRNRAAEIFNGARRAAVDRVRNYILDHKAEHKQHMSIIPDRYTLKEGRDRYGDAQQKCGGTKENLLHSHADRHWDAQHLKAQGWSNEEIIEDKGHSDPRKIAYYIPR</sequence>
<protein>
    <recommendedName>
        <fullName evidence="2">Integrase catalytic domain-containing protein</fullName>
    </recommendedName>
</protein>
<dbReference type="HOGENOM" id="CLU_760219_0_0_7"/>
<name>A0A0B5BAQ1_9BACT</name>
<dbReference type="Pfam" id="PF12835">
    <property type="entry name" value="Integrase_1"/>
    <property type="match status" value="1"/>
</dbReference>
<dbReference type="EMBL" id="CP009788">
    <property type="protein sequence ID" value="AJE03657.1"/>
    <property type="molecule type" value="Genomic_DNA"/>
</dbReference>
<feature type="region of interest" description="Disordered" evidence="1">
    <location>
        <begin position="9"/>
        <end position="33"/>
    </location>
</feature>
<dbReference type="KEGG" id="gpi:GPICK_10115"/>
<evidence type="ECO:0000313" key="4">
    <source>
        <dbReference type="Proteomes" id="UP000057609"/>
    </source>
</evidence>
<dbReference type="GO" id="GO:0003677">
    <property type="term" value="F:DNA binding"/>
    <property type="evidence" value="ECO:0007669"/>
    <property type="project" value="InterPro"/>
</dbReference>
<evidence type="ECO:0000256" key="1">
    <source>
        <dbReference type="SAM" id="MobiDB-lite"/>
    </source>
</evidence>
<proteinExistence type="predicted"/>
<gene>
    <name evidence="3" type="ORF">GPICK_10115</name>
</gene>
<reference evidence="3 4" key="1">
    <citation type="journal article" date="2015" name="Genome Announc.">
        <title>Complete Genome of Geobacter pickeringii G13T, a Metal-Reducing Isolate from Sedimentary Kaolin Deposits.</title>
        <authorList>
            <person name="Badalamenti J.P."/>
            <person name="Bond D.R."/>
        </authorList>
    </citation>
    <scope>NUCLEOTIDE SEQUENCE [LARGE SCALE GENOMIC DNA]</scope>
    <source>
        <strain evidence="3 4">G13</strain>
    </source>
</reference>
<evidence type="ECO:0000259" key="2">
    <source>
        <dbReference type="Pfam" id="PF12835"/>
    </source>
</evidence>
<organism evidence="3 4">
    <name type="scientific">Geobacter pickeringii</name>
    <dbReference type="NCBI Taxonomy" id="345632"/>
    <lineage>
        <taxon>Bacteria</taxon>
        <taxon>Pseudomonadati</taxon>
        <taxon>Thermodesulfobacteriota</taxon>
        <taxon>Desulfuromonadia</taxon>
        <taxon>Geobacterales</taxon>
        <taxon>Geobacteraceae</taxon>
        <taxon>Geobacter</taxon>
    </lineage>
</organism>
<keyword evidence="4" id="KW-1185">Reference proteome</keyword>
<accession>A0A0B5BAQ1</accession>
<dbReference type="InterPro" id="IPR024456">
    <property type="entry name" value="Integrase_catalytic_putative"/>
</dbReference>
<dbReference type="InterPro" id="IPR011010">
    <property type="entry name" value="DNA_brk_join_enz"/>
</dbReference>
<evidence type="ECO:0000313" key="3">
    <source>
        <dbReference type="EMBL" id="AJE03657.1"/>
    </source>
</evidence>